<dbReference type="CDD" id="cd02440">
    <property type="entry name" value="AdoMet_MTases"/>
    <property type="match status" value="1"/>
</dbReference>
<dbReference type="InterPro" id="IPR029063">
    <property type="entry name" value="SAM-dependent_MTases_sf"/>
</dbReference>
<evidence type="ECO:0000313" key="1">
    <source>
        <dbReference type="EMBL" id="GAA0708236.1"/>
    </source>
</evidence>
<evidence type="ECO:0000313" key="2">
    <source>
        <dbReference type="Proteomes" id="UP001501523"/>
    </source>
</evidence>
<sequence length="213" mass="23801">MFENNYGPYLPQDRDCRALDIGCGSGRMLAYLHEKGYRNLRGIDVDPNVLALAPAHVRSYLQHISDLSQFLRDNKAQFDLIIAKDVLYYFPRHEALQRMREISDALCPGGMIIAEVFNAALLTAGYTAAKDVGIQTMYSEQSLRSLLEAAGLDVAVVRGAVLGQGRWRRPFYALAASLWRMVTKLIYLLERGVDSQNPKILAKSILAVARRPG</sequence>
<dbReference type="Gene3D" id="3.40.50.150">
    <property type="entry name" value="Vaccinia Virus protein VP39"/>
    <property type="match status" value="1"/>
</dbReference>
<name>A0ABP3TJ72_9GAMM</name>
<gene>
    <name evidence="1" type="ORF">GCM10009105_07640</name>
</gene>
<evidence type="ECO:0008006" key="3">
    <source>
        <dbReference type="Google" id="ProtNLM"/>
    </source>
</evidence>
<reference evidence="2" key="1">
    <citation type="journal article" date="2019" name="Int. J. Syst. Evol. Microbiol.">
        <title>The Global Catalogue of Microorganisms (GCM) 10K type strain sequencing project: providing services to taxonomists for standard genome sequencing and annotation.</title>
        <authorList>
            <consortium name="The Broad Institute Genomics Platform"/>
            <consortium name="The Broad Institute Genome Sequencing Center for Infectious Disease"/>
            <person name="Wu L."/>
            <person name="Ma J."/>
        </authorList>
    </citation>
    <scope>NUCLEOTIDE SEQUENCE [LARGE SCALE GENOMIC DNA]</scope>
    <source>
        <strain evidence="2">JCM 15421</strain>
    </source>
</reference>
<protein>
    <recommendedName>
        <fullName evidence="3">Class I SAM-dependent methyltransferase</fullName>
    </recommendedName>
</protein>
<organism evidence="1 2">
    <name type="scientific">Dokdonella soli</name>
    <dbReference type="NCBI Taxonomy" id="529810"/>
    <lineage>
        <taxon>Bacteria</taxon>
        <taxon>Pseudomonadati</taxon>
        <taxon>Pseudomonadota</taxon>
        <taxon>Gammaproteobacteria</taxon>
        <taxon>Lysobacterales</taxon>
        <taxon>Rhodanobacteraceae</taxon>
        <taxon>Dokdonella</taxon>
    </lineage>
</organism>
<dbReference type="Proteomes" id="UP001501523">
    <property type="component" value="Unassembled WGS sequence"/>
</dbReference>
<dbReference type="Pfam" id="PF13489">
    <property type="entry name" value="Methyltransf_23"/>
    <property type="match status" value="1"/>
</dbReference>
<dbReference type="PANTHER" id="PTHR43861">
    <property type="entry name" value="TRANS-ACONITATE 2-METHYLTRANSFERASE-RELATED"/>
    <property type="match status" value="1"/>
</dbReference>
<accession>A0ABP3TJ72</accession>
<dbReference type="SUPFAM" id="SSF53335">
    <property type="entry name" value="S-adenosyl-L-methionine-dependent methyltransferases"/>
    <property type="match status" value="1"/>
</dbReference>
<comment type="caution">
    <text evidence="1">The sequence shown here is derived from an EMBL/GenBank/DDBJ whole genome shotgun (WGS) entry which is preliminary data.</text>
</comment>
<dbReference type="EMBL" id="BAAAEU010000004">
    <property type="protein sequence ID" value="GAA0708236.1"/>
    <property type="molecule type" value="Genomic_DNA"/>
</dbReference>
<keyword evidence="2" id="KW-1185">Reference proteome</keyword>
<proteinExistence type="predicted"/>
<dbReference type="RefSeq" id="WP_343787336.1">
    <property type="nucleotide sequence ID" value="NZ_BAAAEU010000004.1"/>
</dbReference>